<protein>
    <submittedName>
        <fullName evidence="1">Uncharacterized protein</fullName>
    </submittedName>
</protein>
<reference evidence="3 4" key="1">
    <citation type="submission" date="2020-01" db="EMBL/GenBank/DDBJ databases">
        <title>Genetics and antimicrobial susceptibilities of Nocardia species isolated from the soil; a comparison with species isolated from humans.</title>
        <authorList>
            <person name="Carrasco G."/>
            <person name="Monzon S."/>
            <person name="Sansegundo M."/>
            <person name="Garcia E."/>
            <person name="Garrido N."/>
            <person name="Medina M.J."/>
            <person name="Villalon P."/>
            <person name="Ramirez-Arocha A.C."/>
            <person name="Jimenez P."/>
            <person name="Cuesta I."/>
            <person name="Valdezate S."/>
        </authorList>
    </citation>
    <scope>NUCLEOTIDE SEQUENCE [LARGE SCALE GENOMIC DNA]</scope>
    <source>
        <strain evidence="1 3">CNM20110639</strain>
        <strain evidence="2 4">CNM20110649</strain>
    </source>
</reference>
<dbReference type="Proteomes" id="UP000468928">
    <property type="component" value="Unassembled WGS sequence"/>
</dbReference>
<dbReference type="RefSeq" id="WP_163822354.1">
    <property type="nucleotide sequence ID" value="NZ_JAAGUX010000001.1"/>
</dbReference>
<organism evidence="1 3">
    <name type="scientific">Nocardia cyriacigeorgica</name>
    <dbReference type="NCBI Taxonomy" id="135487"/>
    <lineage>
        <taxon>Bacteria</taxon>
        <taxon>Bacillati</taxon>
        <taxon>Actinomycetota</taxon>
        <taxon>Actinomycetes</taxon>
        <taxon>Mycobacteriales</taxon>
        <taxon>Nocardiaceae</taxon>
        <taxon>Nocardia</taxon>
    </lineage>
</organism>
<gene>
    <name evidence="1" type="ORF">GV789_24810</name>
    <name evidence="2" type="ORF">GV794_00760</name>
</gene>
<sequence length="331" mass="36560">MTDFEVPNNWTDARPLLRPVLRPVTYRSTVPAADQPLGRTVFPFVDELVAIDLPDRRVLVQGDHRAAWGVSDAEVFAASQANLAEMVQPPDVDDESILRFVDDGDSYFASWILVPGWLDSFRAGYGRRAVAFLPDADTLLVAPDDPELIGDLFEMIEEQYGESERPLSPQAYTVDDDGQVVPFDQAGAHEQLPAAHRARCGLAVTEYAAQSEWLNEILDIDLDFESLDADLADPSTAFVATLMYYDSDDGPRTITAWGEGVDYLLPEADLVVFCDTDDDGNERTLFDAPFARVVEILGLTPVPGLAPPRYEIRSWPEPEVLARIEQAAVTG</sequence>
<evidence type="ECO:0000313" key="2">
    <source>
        <dbReference type="EMBL" id="NEW54203.1"/>
    </source>
</evidence>
<name>A0A6P1DGD9_9NOCA</name>
<dbReference type="Proteomes" id="UP000470876">
    <property type="component" value="Unassembled WGS sequence"/>
</dbReference>
<keyword evidence="4" id="KW-1185">Reference proteome</keyword>
<evidence type="ECO:0000313" key="4">
    <source>
        <dbReference type="Proteomes" id="UP000470876"/>
    </source>
</evidence>
<proteinExistence type="predicted"/>
<dbReference type="EMBL" id="JAAGUX010000001">
    <property type="protein sequence ID" value="NEW54203.1"/>
    <property type="molecule type" value="Genomic_DNA"/>
</dbReference>
<accession>A0A6P1DGD9</accession>
<evidence type="ECO:0000313" key="3">
    <source>
        <dbReference type="Proteomes" id="UP000468928"/>
    </source>
</evidence>
<dbReference type="AlphaFoldDB" id="A0A6P1DGD9"/>
<comment type="caution">
    <text evidence="1">The sequence shown here is derived from an EMBL/GenBank/DDBJ whole genome shotgun (WGS) entry which is preliminary data.</text>
</comment>
<dbReference type="EMBL" id="JAAGUZ010000093">
    <property type="protein sequence ID" value="NEW47633.1"/>
    <property type="molecule type" value="Genomic_DNA"/>
</dbReference>
<evidence type="ECO:0000313" key="1">
    <source>
        <dbReference type="EMBL" id="NEW47633.1"/>
    </source>
</evidence>